<evidence type="ECO:0000256" key="8">
    <source>
        <dbReference type="SAM" id="Phobius"/>
    </source>
</evidence>
<evidence type="ECO:0000256" key="7">
    <source>
        <dbReference type="SAM" id="MobiDB-lite"/>
    </source>
</evidence>
<evidence type="ECO:0000313" key="12">
    <source>
        <dbReference type="Proteomes" id="UP000005824"/>
    </source>
</evidence>
<evidence type="ECO:0000256" key="1">
    <source>
        <dbReference type="ARBA" id="ARBA00004651"/>
    </source>
</evidence>
<evidence type="ECO:0000256" key="4">
    <source>
        <dbReference type="ARBA" id="ARBA00022989"/>
    </source>
</evidence>
<evidence type="ECO:0000256" key="2">
    <source>
        <dbReference type="ARBA" id="ARBA00022475"/>
    </source>
</evidence>
<dbReference type="InterPro" id="IPR050790">
    <property type="entry name" value="ExbB/TolQ_transport"/>
</dbReference>
<dbReference type="AlphaFoldDB" id="B4CU01"/>
<dbReference type="InterPro" id="IPR002898">
    <property type="entry name" value="MotA_ExbB_proton_chnl"/>
</dbReference>
<keyword evidence="5 8" id="KW-0472">Membrane</keyword>
<feature type="region of interest" description="Disordered" evidence="7">
    <location>
        <begin position="54"/>
        <end position="78"/>
    </location>
</feature>
<keyword evidence="6" id="KW-0813">Transport</keyword>
<keyword evidence="6" id="KW-0653">Protein transport</keyword>
<evidence type="ECO:0000256" key="5">
    <source>
        <dbReference type="ARBA" id="ARBA00023136"/>
    </source>
</evidence>
<evidence type="ECO:0000256" key="3">
    <source>
        <dbReference type="ARBA" id="ARBA00022692"/>
    </source>
</evidence>
<evidence type="ECO:0000259" key="10">
    <source>
        <dbReference type="Pfam" id="PF01618"/>
    </source>
</evidence>
<dbReference type="PANTHER" id="PTHR30625">
    <property type="entry name" value="PROTEIN TOLQ"/>
    <property type="match status" value="1"/>
</dbReference>
<organism evidence="11 12">
    <name type="scientific">Chthoniobacter flavus Ellin428</name>
    <dbReference type="NCBI Taxonomy" id="497964"/>
    <lineage>
        <taxon>Bacteria</taxon>
        <taxon>Pseudomonadati</taxon>
        <taxon>Verrucomicrobiota</taxon>
        <taxon>Spartobacteria</taxon>
        <taxon>Chthoniobacterales</taxon>
        <taxon>Chthoniobacteraceae</taxon>
        <taxon>Chthoniobacter</taxon>
    </lineage>
</organism>
<feature type="transmembrane region" description="Helical" evidence="8">
    <location>
        <begin position="206"/>
        <end position="231"/>
    </location>
</feature>
<feature type="chain" id="PRO_5002802293" evidence="9">
    <location>
        <begin position="20"/>
        <end position="316"/>
    </location>
</feature>
<feature type="domain" description="MotA/TolQ/ExbB proton channel" evidence="10">
    <location>
        <begin position="165"/>
        <end position="287"/>
    </location>
</feature>
<feature type="transmembrane region" description="Helical" evidence="8">
    <location>
        <begin position="104"/>
        <end position="125"/>
    </location>
</feature>
<dbReference type="EMBL" id="ABVL01000001">
    <property type="protein sequence ID" value="EDY22039.1"/>
    <property type="molecule type" value="Genomic_DNA"/>
</dbReference>
<protein>
    <submittedName>
        <fullName evidence="11">MotA/TolQ/ExbB proton channel</fullName>
    </submittedName>
</protein>
<keyword evidence="2" id="KW-1003">Cell membrane</keyword>
<proteinExistence type="inferred from homology"/>
<dbReference type="RefSeq" id="WP_006977491.1">
    <property type="nucleotide sequence ID" value="NZ_ABVL01000001.1"/>
</dbReference>
<keyword evidence="12" id="KW-1185">Reference proteome</keyword>
<feature type="signal peptide" evidence="9">
    <location>
        <begin position="1"/>
        <end position="19"/>
    </location>
</feature>
<dbReference type="STRING" id="497964.CfE428DRAFT_0164"/>
<keyword evidence="3 8" id="KW-0812">Transmembrane</keyword>
<dbReference type="Proteomes" id="UP000005824">
    <property type="component" value="Unassembled WGS sequence"/>
</dbReference>
<comment type="subcellular location">
    <subcellularLocation>
        <location evidence="1">Cell membrane</location>
        <topology evidence="1">Multi-pass membrane protein</topology>
    </subcellularLocation>
    <subcellularLocation>
        <location evidence="6">Membrane</location>
        <topology evidence="6">Multi-pass membrane protein</topology>
    </subcellularLocation>
</comment>
<evidence type="ECO:0000256" key="9">
    <source>
        <dbReference type="SAM" id="SignalP"/>
    </source>
</evidence>
<name>B4CU01_9BACT</name>
<evidence type="ECO:0000313" key="11">
    <source>
        <dbReference type="EMBL" id="EDY22039.1"/>
    </source>
</evidence>
<dbReference type="GO" id="GO:0017038">
    <property type="term" value="P:protein import"/>
    <property type="evidence" value="ECO:0007669"/>
    <property type="project" value="TreeGrafter"/>
</dbReference>
<dbReference type="PANTHER" id="PTHR30625:SF17">
    <property type="entry name" value="TOLQ-RELATED"/>
    <property type="match status" value="1"/>
</dbReference>
<dbReference type="eggNOG" id="COG0811">
    <property type="taxonomic scope" value="Bacteria"/>
</dbReference>
<comment type="caution">
    <text evidence="11">The sequence shown here is derived from an EMBL/GenBank/DDBJ whole genome shotgun (WGS) entry which is preliminary data.</text>
</comment>
<comment type="similarity">
    <text evidence="6">Belongs to the exbB/tolQ family.</text>
</comment>
<dbReference type="InParanoid" id="B4CU01"/>
<reference evidence="11 12" key="1">
    <citation type="journal article" date="2011" name="J. Bacteriol.">
        <title>Genome sequence of Chthoniobacter flavus Ellin428, an aerobic heterotrophic soil bacterium.</title>
        <authorList>
            <person name="Kant R."/>
            <person name="van Passel M.W."/>
            <person name="Palva A."/>
            <person name="Lucas S."/>
            <person name="Lapidus A."/>
            <person name="Glavina Del Rio T."/>
            <person name="Dalin E."/>
            <person name="Tice H."/>
            <person name="Bruce D."/>
            <person name="Goodwin L."/>
            <person name="Pitluck S."/>
            <person name="Larimer F.W."/>
            <person name="Land M.L."/>
            <person name="Hauser L."/>
            <person name="Sangwan P."/>
            <person name="de Vos W.M."/>
            <person name="Janssen P.H."/>
            <person name="Smidt H."/>
        </authorList>
    </citation>
    <scope>NUCLEOTIDE SEQUENCE [LARGE SCALE GENOMIC DNA]</scope>
    <source>
        <strain evidence="11 12">Ellin428</strain>
    </source>
</reference>
<feature type="transmembrane region" description="Helical" evidence="8">
    <location>
        <begin position="251"/>
        <end position="275"/>
    </location>
</feature>
<dbReference type="Pfam" id="PF01618">
    <property type="entry name" value="MotA_ExbB"/>
    <property type="match status" value="1"/>
</dbReference>
<evidence type="ECO:0000256" key="6">
    <source>
        <dbReference type="RuleBase" id="RU004057"/>
    </source>
</evidence>
<sequence precursor="true">MNFTAPFLALMFGAATLFGQEAVSPAPVENGVLLAQTSPAGKENAITSINDHGARDKAPAAASNSSGDSSSGSGGRSGGNYLVPPTSGGFNPVTLWKLIESGGWVMVAIGFLSVVTVMLVFTYLFTLRRGAILTPHYMNTADVLLKKRDYLGLLAISSRHGEAVARVVQRTLDFATKNPTASYEVVREIAETEAASQAASLQHRTVYLADIGMLAPMIGLLGTVIGIISSFGDLAHKDASQSRDMLLAGGVSQALVATASGLVLGITAMFFYSLFRNRVQSLISDLEIASAHILGLIALNFNKKREQSRVAVDEEF</sequence>
<keyword evidence="4 8" id="KW-1133">Transmembrane helix</keyword>
<keyword evidence="9" id="KW-0732">Signal</keyword>
<gene>
    <name evidence="11" type="ORF">CfE428DRAFT_0164</name>
</gene>
<accession>B4CU01</accession>
<dbReference type="GO" id="GO:0005886">
    <property type="term" value="C:plasma membrane"/>
    <property type="evidence" value="ECO:0007669"/>
    <property type="project" value="UniProtKB-SubCell"/>
</dbReference>